<gene>
    <name evidence="4" type="ORF">BYL167_LOCUS56448</name>
    <name evidence="2" type="ORF">CJN711_LOCUS32452</name>
    <name evidence="3" type="ORF">GIL414_LOCUS55287</name>
</gene>
<feature type="compositionally biased region" description="Polar residues" evidence="1">
    <location>
        <begin position="47"/>
        <end position="63"/>
    </location>
</feature>
<evidence type="ECO:0000313" key="4">
    <source>
        <dbReference type="EMBL" id="CAF5036588.1"/>
    </source>
</evidence>
<dbReference type="EMBL" id="CAJOBJ010195955">
    <property type="protein sequence ID" value="CAF4968671.1"/>
    <property type="molecule type" value="Genomic_DNA"/>
</dbReference>
<proteinExistence type="predicted"/>
<evidence type="ECO:0000256" key="1">
    <source>
        <dbReference type="SAM" id="MobiDB-lite"/>
    </source>
</evidence>
<feature type="region of interest" description="Disordered" evidence="1">
    <location>
        <begin position="1"/>
        <end position="64"/>
    </location>
</feature>
<name>A0A815YZC8_9BILA</name>
<dbReference type="EMBL" id="CAJNOV010015546">
    <property type="protein sequence ID" value="CAF1576047.1"/>
    <property type="molecule type" value="Genomic_DNA"/>
</dbReference>
<evidence type="ECO:0000313" key="5">
    <source>
        <dbReference type="Proteomes" id="UP000663855"/>
    </source>
</evidence>
<dbReference type="Proteomes" id="UP000681967">
    <property type="component" value="Unassembled WGS sequence"/>
</dbReference>
<protein>
    <submittedName>
        <fullName evidence="2">Uncharacterized protein</fullName>
    </submittedName>
</protein>
<dbReference type="Proteomes" id="UP000663855">
    <property type="component" value="Unassembled WGS sequence"/>
</dbReference>
<dbReference type="AlphaFoldDB" id="A0A815YZC8"/>
<evidence type="ECO:0000313" key="3">
    <source>
        <dbReference type="EMBL" id="CAF4968671.1"/>
    </source>
</evidence>
<dbReference type="Proteomes" id="UP000681720">
    <property type="component" value="Unassembled WGS sequence"/>
</dbReference>
<organism evidence="2 5">
    <name type="scientific">Rotaria magnacalcarata</name>
    <dbReference type="NCBI Taxonomy" id="392030"/>
    <lineage>
        <taxon>Eukaryota</taxon>
        <taxon>Metazoa</taxon>
        <taxon>Spiralia</taxon>
        <taxon>Gnathifera</taxon>
        <taxon>Rotifera</taxon>
        <taxon>Eurotatoria</taxon>
        <taxon>Bdelloidea</taxon>
        <taxon>Philodinida</taxon>
        <taxon>Philodinidae</taxon>
        <taxon>Rotaria</taxon>
    </lineage>
</organism>
<feature type="compositionally biased region" description="Low complexity" evidence="1">
    <location>
        <begin position="1"/>
        <end position="46"/>
    </location>
</feature>
<comment type="caution">
    <text evidence="2">The sequence shown here is derived from an EMBL/GenBank/DDBJ whole genome shotgun (WGS) entry which is preliminary data.</text>
</comment>
<evidence type="ECO:0000313" key="2">
    <source>
        <dbReference type="EMBL" id="CAF1576047.1"/>
    </source>
</evidence>
<reference evidence="2" key="1">
    <citation type="submission" date="2021-02" db="EMBL/GenBank/DDBJ databases">
        <authorList>
            <person name="Nowell W R."/>
        </authorList>
    </citation>
    <scope>NUCLEOTIDE SEQUENCE</scope>
</reference>
<sequence length="95" mass="10160">MSRTDTNNSHLTSSNTNANMNSSSLSSSPLSSSYSSPSPRFSRSPPIMNSTGVSSTSVPRSNSTVRIRTLTVTLRLFYGRKFAVISGAVIRTVLS</sequence>
<dbReference type="EMBL" id="CAJOBH010223045">
    <property type="protein sequence ID" value="CAF5036588.1"/>
    <property type="molecule type" value="Genomic_DNA"/>
</dbReference>
<accession>A0A815YZC8</accession>